<dbReference type="PRINTS" id="PR00783">
    <property type="entry name" value="MINTRINSICP"/>
</dbReference>
<dbReference type="GO" id="GO:0005886">
    <property type="term" value="C:plasma membrane"/>
    <property type="evidence" value="ECO:0007669"/>
    <property type="project" value="TreeGrafter"/>
</dbReference>
<gene>
    <name evidence="9" type="ORF">FKW77_008855</name>
</gene>
<evidence type="ECO:0000256" key="5">
    <source>
        <dbReference type="ARBA" id="ARBA00022989"/>
    </source>
</evidence>
<feature type="transmembrane region" description="Helical" evidence="8">
    <location>
        <begin position="184"/>
        <end position="206"/>
    </location>
</feature>
<feature type="transmembrane region" description="Helical" evidence="8">
    <location>
        <begin position="74"/>
        <end position="97"/>
    </location>
</feature>
<organism evidence="9 10">
    <name type="scientific">Venturia effusa</name>
    <dbReference type="NCBI Taxonomy" id="50376"/>
    <lineage>
        <taxon>Eukaryota</taxon>
        <taxon>Fungi</taxon>
        <taxon>Dikarya</taxon>
        <taxon>Ascomycota</taxon>
        <taxon>Pezizomycotina</taxon>
        <taxon>Dothideomycetes</taxon>
        <taxon>Pleosporomycetidae</taxon>
        <taxon>Venturiales</taxon>
        <taxon>Venturiaceae</taxon>
        <taxon>Venturia</taxon>
    </lineage>
</organism>
<dbReference type="PANTHER" id="PTHR43829:SF14">
    <property type="entry name" value="AQUAPORIN 3"/>
    <property type="match status" value="1"/>
</dbReference>
<comment type="subcellular location">
    <subcellularLocation>
        <location evidence="1">Membrane</location>
        <topology evidence="1">Multi-pass membrane protein</topology>
    </subcellularLocation>
</comment>
<evidence type="ECO:0008006" key="11">
    <source>
        <dbReference type="Google" id="ProtNLM"/>
    </source>
</evidence>
<proteinExistence type="inferred from homology"/>
<evidence type="ECO:0000313" key="10">
    <source>
        <dbReference type="Proteomes" id="UP000316270"/>
    </source>
</evidence>
<dbReference type="EMBL" id="CP042190">
    <property type="protein sequence ID" value="QDS71738.1"/>
    <property type="molecule type" value="Genomic_DNA"/>
</dbReference>
<evidence type="ECO:0000256" key="6">
    <source>
        <dbReference type="ARBA" id="ARBA00023136"/>
    </source>
</evidence>
<dbReference type="Proteomes" id="UP000316270">
    <property type="component" value="Chromosome 6"/>
</dbReference>
<reference evidence="9 10" key="1">
    <citation type="submission" date="2019-07" db="EMBL/GenBank/DDBJ databases">
        <title>Finished genome of Venturia effusa.</title>
        <authorList>
            <person name="Young C.A."/>
            <person name="Cox M.P."/>
            <person name="Ganley A.R.D."/>
            <person name="David W.J."/>
        </authorList>
    </citation>
    <scope>NUCLEOTIDE SEQUENCE [LARGE SCALE GENOMIC DNA]</scope>
    <source>
        <strain evidence="10">albino</strain>
    </source>
</reference>
<feature type="transmembrane region" description="Helical" evidence="8">
    <location>
        <begin position="46"/>
        <end position="68"/>
    </location>
</feature>
<evidence type="ECO:0000256" key="3">
    <source>
        <dbReference type="ARBA" id="ARBA00022448"/>
    </source>
</evidence>
<keyword evidence="4 7" id="KW-0812">Transmembrane</keyword>
<dbReference type="InterPro" id="IPR000425">
    <property type="entry name" value="MIP"/>
</dbReference>
<keyword evidence="6 8" id="KW-0472">Membrane</keyword>
<dbReference type="GO" id="GO:0015250">
    <property type="term" value="F:water channel activity"/>
    <property type="evidence" value="ECO:0007669"/>
    <property type="project" value="TreeGrafter"/>
</dbReference>
<dbReference type="OrthoDB" id="3222at2759"/>
<feature type="transmembrane region" description="Helical" evidence="8">
    <location>
        <begin position="246"/>
        <end position="263"/>
    </location>
</feature>
<dbReference type="AlphaFoldDB" id="A0A517L7Y1"/>
<feature type="transmembrane region" description="Helical" evidence="8">
    <location>
        <begin position="126"/>
        <end position="145"/>
    </location>
</feature>
<accession>A0A517L7Y1</accession>
<dbReference type="InterPro" id="IPR023271">
    <property type="entry name" value="Aquaporin-like"/>
</dbReference>
<name>A0A517L7Y1_9PEZI</name>
<dbReference type="InterPro" id="IPR050363">
    <property type="entry name" value="MIP/Aquaporin"/>
</dbReference>
<feature type="transmembrane region" description="Helical" evidence="8">
    <location>
        <begin position="212"/>
        <end position="234"/>
    </location>
</feature>
<evidence type="ECO:0000256" key="8">
    <source>
        <dbReference type="SAM" id="Phobius"/>
    </source>
</evidence>
<evidence type="ECO:0000256" key="4">
    <source>
        <dbReference type="ARBA" id="ARBA00022692"/>
    </source>
</evidence>
<evidence type="ECO:0000256" key="2">
    <source>
        <dbReference type="ARBA" id="ARBA00006175"/>
    </source>
</evidence>
<dbReference type="SUPFAM" id="SSF81338">
    <property type="entry name" value="Aquaporin-like"/>
    <property type="match status" value="1"/>
</dbReference>
<sequence>MQPPPDMAMADALRTHLTRYVFSPGPVTQRRLNLELARPTWLREMLAEATGCFMYVYPGIAATAAFILHKGDPVYGSIFTVGLAYGMGVALGIICCAGTSGGHFNPSITICYAIWQGFPWKKVPQYVFAQIAGAFFAALILYGQYHQQIEAYRLSLEKLGLPDVFMGSPASIFTSYPQSNQTHVGWLFLIEFFVDAFIGFVTWAVVDPSNPFISTSIAPFVIGLAYTVMVWGFANITISTNLARDLGCRLLATIFYGSEAFTYMSYWWIALFVNIPATIFATCFYELVFRDSLDKIALGHAQHEDGEAGIVRHLGKAGLMNPHRGEMLIRRRKAESQSSRSGNIF</sequence>
<evidence type="ECO:0000256" key="7">
    <source>
        <dbReference type="RuleBase" id="RU000477"/>
    </source>
</evidence>
<feature type="transmembrane region" description="Helical" evidence="8">
    <location>
        <begin position="269"/>
        <end position="288"/>
    </location>
</feature>
<dbReference type="GO" id="GO:0015254">
    <property type="term" value="F:glycerol channel activity"/>
    <property type="evidence" value="ECO:0007669"/>
    <property type="project" value="TreeGrafter"/>
</dbReference>
<dbReference type="Pfam" id="PF00230">
    <property type="entry name" value="MIP"/>
    <property type="match status" value="1"/>
</dbReference>
<dbReference type="STRING" id="50376.A0A517L7Y1"/>
<keyword evidence="10" id="KW-1185">Reference proteome</keyword>
<evidence type="ECO:0000256" key="1">
    <source>
        <dbReference type="ARBA" id="ARBA00004141"/>
    </source>
</evidence>
<keyword evidence="5 8" id="KW-1133">Transmembrane helix</keyword>
<keyword evidence="3 7" id="KW-0813">Transport</keyword>
<dbReference type="PANTHER" id="PTHR43829">
    <property type="entry name" value="AQUAPORIN OR AQUAGLYCEROPORIN RELATED"/>
    <property type="match status" value="1"/>
</dbReference>
<dbReference type="Gene3D" id="1.20.1080.10">
    <property type="entry name" value="Glycerol uptake facilitator protein"/>
    <property type="match status" value="1"/>
</dbReference>
<evidence type="ECO:0000313" key="9">
    <source>
        <dbReference type="EMBL" id="QDS71738.1"/>
    </source>
</evidence>
<comment type="similarity">
    <text evidence="2 7">Belongs to the MIP/aquaporin (TC 1.A.8) family.</text>
</comment>
<protein>
    <recommendedName>
        <fullName evidence="11">Aquaporin</fullName>
    </recommendedName>
</protein>